<dbReference type="EMBL" id="UINC01189164">
    <property type="protein sequence ID" value="SVE02725.1"/>
    <property type="molecule type" value="Genomic_DNA"/>
</dbReference>
<sequence length="24" mass="2852">DRCWRKLLPRKPRNGTTRCGTTVH</sequence>
<dbReference type="AlphaFoldDB" id="A0A383A661"/>
<feature type="non-terminal residue" evidence="1">
    <location>
        <position position="1"/>
    </location>
</feature>
<proteinExistence type="predicted"/>
<evidence type="ECO:0000313" key="1">
    <source>
        <dbReference type="EMBL" id="SVE02725.1"/>
    </source>
</evidence>
<reference evidence="1" key="1">
    <citation type="submission" date="2018-05" db="EMBL/GenBank/DDBJ databases">
        <authorList>
            <person name="Lanie J.A."/>
            <person name="Ng W.-L."/>
            <person name="Kazmierczak K.M."/>
            <person name="Andrzejewski T.M."/>
            <person name="Davidsen T.M."/>
            <person name="Wayne K.J."/>
            <person name="Tettelin H."/>
            <person name="Glass J.I."/>
            <person name="Rusch D."/>
            <person name="Podicherti R."/>
            <person name="Tsui H.-C.T."/>
            <person name="Winkler M.E."/>
        </authorList>
    </citation>
    <scope>NUCLEOTIDE SEQUENCE</scope>
</reference>
<name>A0A383A661_9ZZZZ</name>
<protein>
    <submittedName>
        <fullName evidence="1">Uncharacterized protein</fullName>
    </submittedName>
</protein>
<accession>A0A383A661</accession>
<gene>
    <name evidence="1" type="ORF">METZ01_LOCUS455579</name>
</gene>
<feature type="non-terminal residue" evidence="1">
    <location>
        <position position="24"/>
    </location>
</feature>
<organism evidence="1">
    <name type="scientific">marine metagenome</name>
    <dbReference type="NCBI Taxonomy" id="408172"/>
    <lineage>
        <taxon>unclassified sequences</taxon>
        <taxon>metagenomes</taxon>
        <taxon>ecological metagenomes</taxon>
    </lineage>
</organism>